<dbReference type="KEGG" id="abp:AGABI1DRAFT132221"/>
<evidence type="ECO:0000313" key="3">
    <source>
        <dbReference type="Proteomes" id="UP000008493"/>
    </source>
</evidence>
<feature type="compositionally biased region" description="Basic and acidic residues" evidence="1">
    <location>
        <begin position="376"/>
        <end position="402"/>
    </location>
</feature>
<feature type="region of interest" description="Disordered" evidence="1">
    <location>
        <begin position="260"/>
        <end position="302"/>
    </location>
</feature>
<dbReference type="RefSeq" id="XP_007333904.1">
    <property type="nucleotide sequence ID" value="XM_007333842.1"/>
</dbReference>
<feature type="compositionally biased region" description="Low complexity" evidence="1">
    <location>
        <begin position="281"/>
        <end position="302"/>
    </location>
</feature>
<evidence type="ECO:0000256" key="1">
    <source>
        <dbReference type="SAM" id="MobiDB-lite"/>
    </source>
</evidence>
<gene>
    <name evidence="2" type="ORF">AGABI1DRAFT_132221</name>
</gene>
<dbReference type="AlphaFoldDB" id="K5XLL8"/>
<sequence>MSSAQGKAVSRPPSPPDPEDADFSIRTIVSLPLLDRTETLSRNDKIHEVLGFGLKLFKQDLRNFGLSASTVKELLIPLQLEIFPVPKNVDGVFEELLSLGTNQMAMITSLPARPQENLTSLLKAETTSATSPPSATAPEDQDFTLRTVATLHALDFENDFRGTESHEIIITVLNAIAHKLRRVLNLPSSVLDAAGEFFEGLEVYPNMVAEQLPEEGQFAGLRQVFPEGTKRVLTIAPLKREYYDLLLEYLEKGLSYEAFPDTSESSDDEFASEEVPPSSATSDSGPTTPSETESASEASTPDNHAIVLRLLERVTTAEHNNVVLEEKNSDLRRRVNTLKNQNAELERDKVNLEGVKASLENENAVLLSDNAQLKGRNEHLKREKEKFKRENTNLRNDKADLEKDNDELNEDNASSKERVLELESEKAALVTKNRDATKKLAAVQEAHDRVGTTPIPQIKPNLTYRHQQLLEISRAISRRSLLEKARNRLQNTHGLPDNYLHPDAIPNPEVPSPEILSNKLQKSGGRTLSATAIMMIFGAEPTTDEDTIRRQTNRIAHRFVKEDVTEAVLANDLAAQQKGLFSEVFAFYWGHIPLSSKST</sequence>
<proteinExistence type="predicted"/>
<accession>K5XLL8</accession>
<dbReference type="GeneID" id="18827627"/>
<dbReference type="InParanoid" id="K5XLL8"/>
<dbReference type="HOGENOM" id="CLU_455575_0_0_1"/>
<dbReference type="Proteomes" id="UP000008493">
    <property type="component" value="Unassembled WGS sequence"/>
</dbReference>
<dbReference type="EMBL" id="JH971413">
    <property type="protein sequence ID" value="EKM75435.1"/>
    <property type="molecule type" value="Genomic_DNA"/>
</dbReference>
<name>K5XLL8_AGABU</name>
<organism evidence="2 3">
    <name type="scientific">Agaricus bisporus var. burnettii (strain JB137-S8 / ATCC MYA-4627 / FGSC 10392)</name>
    <name type="common">White button mushroom</name>
    <dbReference type="NCBI Taxonomy" id="597362"/>
    <lineage>
        <taxon>Eukaryota</taxon>
        <taxon>Fungi</taxon>
        <taxon>Dikarya</taxon>
        <taxon>Basidiomycota</taxon>
        <taxon>Agaricomycotina</taxon>
        <taxon>Agaricomycetes</taxon>
        <taxon>Agaricomycetidae</taxon>
        <taxon>Agaricales</taxon>
        <taxon>Agaricineae</taxon>
        <taxon>Agaricaceae</taxon>
        <taxon>Agaricus</taxon>
    </lineage>
</organism>
<reference evidence="3" key="1">
    <citation type="journal article" date="2012" name="Proc. Natl. Acad. Sci. U.S.A.">
        <title>Genome sequence of the button mushroom Agaricus bisporus reveals mechanisms governing adaptation to a humic-rich ecological niche.</title>
        <authorList>
            <person name="Morin E."/>
            <person name="Kohler A."/>
            <person name="Baker A.R."/>
            <person name="Foulongne-Oriol M."/>
            <person name="Lombard V."/>
            <person name="Nagy L.G."/>
            <person name="Ohm R.A."/>
            <person name="Patyshakuliyeva A."/>
            <person name="Brun A."/>
            <person name="Aerts A.L."/>
            <person name="Bailey A.M."/>
            <person name="Billette C."/>
            <person name="Coutinho P.M."/>
            <person name="Deakin G."/>
            <person name="Doddapaneni H."/>
            <person name="Floudas D."/>
            <person name="Grimwood J."/>
            <person name="Hilden K."/>
            <person name="Kuees U."/>
            <person name="LaButti K.M."/>
            <person name="Lapidus A."/>
            <person name="Lindquist E.A."/>
            <person name="Lucas S.M."/>
            <person name="Murat C."/>
            <person name="Riley R.W."/>
            <person name="Salamov A.A."/>
            <person name="Schmutz J."/>
            <person name="Subramanian V."/>
            <person name="Woesten H.A.B."/>
            <person name="Xu J."/>
            <person name="Eastwood D.C."/>
            <person name="Foster G.D."/>
            <person name="Sonnenberg A.S."/>
            <person name="Cullen D."/>
            <person name="de Vries R.P."/>
            <person name="Lundell T."/>
            <person name="Hibbett D.S."/>
            <person name="Henrissat B."/>
            <person name="Burton K.S."/>
            <person name="Kerrigan R.W."/>
            <person name="Challen M.P."/>
            <person name="Grigoriev I.V."/>
            <person name="Martin F."/>
        </authorList>
    </citation>
    <scope>NUCLEOTIDE SEQUENCE [LARGE SCALE GENOMIC DNA]</scope>
    <source>
        <strain evidence="3">JB137-S8 / ATCC MYA-4627 / FGSC 10392</strain>
    </source>
</reference>
<evidence type="ECO:0000313" key="2">
    <source>
        <dbReference type="EMBL" id="EKM75435.1"/>
    </source>
</evidence>
<keyword evidence="3" id="KW-1185">Reference proteome</keyword>
<protein>
    <submittedName>
        <fullName evidence="2">Uncharacterized protein</fullName>
    </submittedName>
</protein>
<feature type="region of interest" description="Disordered" evidence="1">
    <location>
        <begin position="376"/>
        <end position="420"/>
    </location>
</feature>
<feature type="region of interest" description="Disordered" evidence="1">
    <location>
        <begin position="1"/>
        <end position="22"/>
    </location>
</feature>